<feature type="transmembrane region" description="Helical" evidence="10">
    <location>
        <begin position="169"/>
        <end position="190"/>
    </location>
</feature>
<keyword evidence="5 9" id="KW-0812">Transmembrane</keyword>
<keyword evidence="9 13" id="KW-0378">Hydrolase</keyword>
<dbReference type="InterPro" id="IPR010627">
    <property type="entry name" value="Prepilin_pept_A24_N"/>
</dbReference>
<evidence type="ECO:0000259" key="12">
    <source>
        <dbReference type="Pfam" id="PF06750"/>
    </source>
</evidence>
<dbReference type="Pfam" id="PF06750">
    <property type="entry name" value="A24_N_bact"/>
    <property type="match status" value="1"/>
</dbReference>
<evidence type="ECO:0000256" key="3">
    <source>
        <dbReference type="ARBA" id="ARBA00022475"/>
    </source>
</evidence>
<evidence type="ECO:0000259" key="11">
    <source>
        <dbReference type="Pfam" id="PF01478"/>
    </source>
</evidence>
<comment type="function">
    <text evidence="9">Plays an essential role in type IV pili and type II pseudopili formation by proteolytically removing the leader sequence from substrate proteins and subsequently monomethylating the alpha-amino group of the newly exposed N-terminal phenylalanine.</text>
</comment>
<evidence type="ECO:0000256" key="2">
    <source>
        <dbReference type="ARBA" id="ARBA00005801"/>
    </source>
</evidence>
<evidence type="ECO:0000256" key="1">
    <source>
        <dbReference type="ARBA" id="ARBA00004429"/>
    </source>
</evidence>
<keyword evidence="9" id="KW-0808">Transferase</keyword>
<dbReference type="Pfam" id="PF01478">
    <property type="entry name" value="Peptidase_A24"/>
    <property type="match status" value="1"/>
</dbReference>
<dbReference type="PRINTS" id="PR00864">
    <property type="entry name" value="PREPILNPTASE"/>
</dbReference>
<evidence type="ECO:0000256" key="7">
    <source>
        <dbReference type="ARBA" id="ARBA00023136"/>
    </source>
</evidence>
<dbReference type="InterPro" id="IPR000045">
    <property type="entry name" value="Prepilin_IV_endopep_pep"/>
</dbReference>
<keyword evidence="9" id="KW-0489">Methyltransferase</keyword>
<dbReference type="EC" id="3.4.23.43" evidence="9"/>
<organism evidence="13 14">
    <name type="scientific">Yersinia mollaretii</name>
    <dbReference type="NCBI Taxonomy" id="33060"/>
    <lineage>
        <taxon>Bacteria</taxon>
        <taxon>Pseudomonadati</taxon>
        <taxon>Pseudomonadota</taxon>
        <taxon>Gammaproteobacteria</taxon>
        <taxon>Enterobacterales</taxon>
        <taxon>Yersiniaceae</taxon>
        <taxon>Yersinia</taxon>
    </lineage>
</organism>
<name>A0AA36LL45_YERMO</name>
<sequence length="265" mass="29741">MMMETLAIAQTIAPLWWGGLAVLGLCVGSFLNVAIYRLPLMLAHQYSRSFNLCLPHSHCPKCKTQLKWRDNIPFFSWLWLQGKCRHCQSAISVRYPLIEVMTLAVTLLIAAVIPFGYPLLAALLLSWMLIALTMIDIDHLLLPDNLTLPLLWAGLLFHLFDDSLPLSDAIIGAASGYLILWCLYWVFWGVTQRETLGYGDFKLLAALGAWLGWMALPSLLLIASLAGISFALIARLFKGRPLNTALPFGPFLAFSGWLLFLEYYH</sequence>
<evidence type="ECO:0000256" key="10">
    <source>
        <dbReference type="SAM" id="Phobius"/>
    </source>
</evidence>
<dbReference type="PANTHER" id="PTHR30487:SF0">
    <property type="entry name" value="PREPILIN LEADER PEPTIDASE_N-METHYLTRANSFERASE-RELATED"/>
    <property type="match status" value="1"/>
</dbReference>
<comment type="subcellular location">
    <subcellularLocation>
        <location evidence="1">Cell inner membrane</location>
        <topology evidence="1">Multi-pass membrane protein</topology>
    </subcellularLocation>
    <subcellularLocation>
        <location evidence="9">Cell membrane</location>
        <topology evidence="9">Multi-pass membrane protein</topology>
    </subcellularLocation>
</comment>
<dbReference type="GO" id="GO:0005886">
    <property type="term" value="C:plasma membrane"/>
    <property type="evidence" value="ECO:0007669"/>
    <property type="project" value="UniProtKB-SubCell"/>
</dbReference>
<evidence type="ECO:0000256" key="6">
    <source>
        <dbReference type="ARBA" id="ARBA00022989"/>
    </source>
</evidence>
<reference evidence="13 14" key="1">
    <citation type="submission" date="2015-03" db="EMBL/GenBank/DDBJ databases">
        <authorList>
            <consortium name="Pathogen Informatics"/>
            <person name="Murphy D."/>
        </authorList>
    </citation>
    <scope>NUCLEOTIDE SEQUENCE [LARGE SCALE GENOMIC DNA]</scope>
    <source>
        <strain evidence="13 14">FE82747</strain>
    </source>
</reference>
<gene>
    <name evidence="13" type="primary">yst1O_1</name>
    <name evidence="13" type="ORF">ERS008502_01712</name>
</gene>
<keyword evidence="3" id="KW-1003">Cell membrane</keyword>
<feature type="transmembrane region" description="Helical" evidence="10">
    <location>
        <begin position="15"/>
        <end position="38"/>
    </location>
</feature>
<dbReference type="AlphaFoldDB" id="A0AA36LL45"/>
<dbReference type="Proteomes" id="UP000040841">
    <property type="component" value="Unassembled WGS sequence"/>
</dbReference>
<comment type="caution">
    <text evidence="13">The sequence shown here is derived from an EMBL/GenBank/DDBJ whole genome shotgun (WGS) entry which is preliminary data.</text>
</comment>
<evidence type="ECO:0000313" key="14">
    <source>
        <dbReference type="Proteomes" id="UP000040841"/>
    </source>
</evidence>
<evidence type="ECO:0000313" key="13">
    <source>
        <dbReference type="EMBL" id="CNH90927.1"/>
    </source>
</evidence>
<comment type="catalytic activity">
    <reaction evidence="9">
        <text>Typically cleaves a -Gly-|-Phe- bond to release an N-terminal, basic peptide of 5-8 residues from type IV prepilin, and then N-methylates the new N-terminal amino group, the methyl donor being S-adenosyl-L-methionine.</text>
        <dbReference type="EC" id="3.4.23.43"/>
    </reaction>
</comment>
<accession>A0AA36LL45</accession>
<feature type="transmembrane region" description="Helical" evidence="10">
    <location>
        <begin position="245"/>
        <end position="264"/>
    </location>
</feature>
<keyword evidence="9" id="KW-0645">Protease</keyword>
<dbReference type="InterPro" id="IPR050882">
    <property type="entry name" value="Prepilin_peptidase/N-MTase"/>
</dbReference>
<evidence type="ECO:0000256" key="8">
    <source>
        <dbReference type="RuleBase" id="RU003793"/>
    </source>
</evidence>
<dbReference type="Gene3D" id="1.20.120.1220">
    <property type="match status" value="1"/>
</dbReference>
<evidence type="ECO:0000256" key="4">
    <source>
        <dbReference type="ARBA" id="ARBA00022519"/>
    </source>
</evidence>
<protein>
    <recommendedName>
        <fullName evidence="9">Prepilin leader peptidase/N-methyltransferase</fullName>
        <ecNumber evidence="9">2.1.1.-</ecNumber>
        <ecNumber evidence="9">3.4.23.43</ecNumber>
    </recommendedName>
</protein>
<evidence type="ECO:0000256" key="9">
    <source>
        <dbReference type="RuleBase" id="RU003794"/>
    </source>
</evidence>
<keyword evidence="6 10" id="KW-1133">Transmembrane helix</keyword>
<dbReference type="GO" id="GO:0032259">
    <property type="term" value="P:methylation"/>
    <property type="evidence" value="ECO:0007669"/>
    <property type="project" value="UniProtKB-KW"/>
</dbReference>
<feature type="transmembrane region" description="Helical" evidence="10">
    <location>
        <begin position="103"/>
        <end position="130"/>
    </location>
</feature>
<keyword evidence="9" id="KW-0511">Multifunctional enzyme</keyword>
<feature type="transmembrane region" description="Helical" evidence="10">
    <location>
        <begin position="210"/>
        <end position="233"/>
    </location>
</feature>
<proteinExistence type="inferred from homology"/>
<dbReference type="InterPro" id="IPR014032">
    <property type="entry name" value="Peptidase_A24A_bac"/>
</dbReference>
<dbReference type="PANTHER" id="PTHR30487">
    <property type="entry name" value="TYPE 4 PREPILIN-LIKE PROTEINS LEADER PEPTIDE-PROCESSING ENZYME"/>
    <property type="match status" value="1"/>
</dbReference>
<dbReference type="GO" id="GO:0006465">
    <property type="term" value="P:signal peptide processing"/>
    <property type="evidence" value="ECO:0007669"/>
    <property type="project" value="TreeGrafter"/>
</dbReference>
<dbReference type="EC" id="2.1.1.-" evidence="9"/>
<dbReference type="EMBL" id="CQBM01000002">
    <property type="protein sequence ID" value="CNH90927.1"/>
    <property type="molecule type" value="Genomic_DNA"/>
</dbReference>
<evidence type="ECO:0000256" key="5">
    <source>
        <dbReference type="ARBA" id="ARBA00022692"/>
    </source>
</evidence>
<comment type="similarity">
    <text evidence="2 8">Belongs to the peptidase A24 family.</text>
</comment>
<dbReference type="GO" id="GO:0008168">
    <property type="term" value="F:methyltransferase activity"/>
    <property type="evidence" value="ECO:0007669"/>
    <property type="project" value="UniProtKB-KW"/>
</dbReference>
<feature type="domain" description="Prepilin type IV endopeptidase peptidase" evidence="11">
    <location>
        <begin position="123"/>
        <end position="232"/>
    </location>
</feature>
<feature type="transmembrane region" description="Helical" evidence="10">
    <location>
        <begin position="142"/>
        <end position="160"/>
    </location>
</feature>
<keyword evidence="4" id="KW-0997">Cell inner membrane</keyword>
<feature type="domain" description="Prepilin peptidase A24 N-terminal" evidence="12">
    <location>
        <begin position="22"/>
        <end position="111"/>
    </location>
</feature>
<keyword evidence="7 10" id="KW-0472">Membrane</keyword>
<dbReference type="GO" id="GO:0004190">
    <property type="term" value="F:aspartic-type endopeptidase activity"/>
    <property type="evidence" value="ECO:0007669"/>
    <property type="project" value="UniProtKB-EC"/>
</dbReference>